<dbReference type="PANTHER" id="PTHR40465:SF1">
    <property type="entry name" value="DUF6534 DOMAIN-CONTAINING PROTEIN"/>
    <property type="match status" value="1"/>
</dbReference>
<comment type="caution">
    <text evidence="3">The sequence shown here is derived from an EMBL/GenBank/DDBJ whole genome shotgun (WGS) entry which is preliminary data.</text>
</comment>
<evidence type="ECO:0000313" key="3">
    <source>
        <dbReference type="EMBL" id="KAF7343083.1"/>
    </source>
</evidence>
<keyword evidence="1" id="KW-0812">Transmembrane</keyword>
<evidence type="ECO:0000259" key="2">
    <source>
        <dbReference type="Pfam" id="PF20152"/>
    </source>
</evidence>
<dbReference type="EMBL" id="JACAZI010000016">
    <property type="protein sequence ID" value="KAF7343083.1"/>
    <property type="molecule type" value="Genomic_DNA"/>
</dbReference>
<keyword evidence="4" id="KW-1185">Reference proteome</keyword>
<gene>
    <name evidence="3" type="ORF">MVEN_01738700</name>
</gene>
<feature type="transmembrane region" description="Helical" evidence="1">
    <location>
        <begin position="95"/>
        <end position="117"/>
    </location>
</feature>
<dbReference type="InterPro" id="IPR045339">
    <property type="entry name" value="DUF6534"/>
</dbReference>
<accession>A0A8H6XK50</accession>
<dbReference type="AlphaFoldDB" id="A0A8H6XK50"/>
<protein>
    <recommendedName>
        <fullName evidence="2">DUF6534 domain-containing protein</fullName>
    </recommendedName>
</protein>
<dbReference type="Pfam" id="PF20152">
    <property type="entry name" value="DUF6534"/>
    <property type="match status" value="1"/>
</dbReference>
<organism evidence="3 4">
    <name type="scientific">Mycena venus</name>
    <dbReference type="NCBI Taxonomy" id="2733690"/>
    <lineage>
        <taxon>Eukaryota</taxon>
        <taxon>Fungi</taxon>
        <taxon>Dikarya</taxon>
        <taxon>Basidiomycota</taxon>
        <taxon>Agaricomycotina</taxon>
        <taxon>Agaricomycetes</taxon>
        <taxon>Agaricomycetidae</taxon>
        <taxon>Agaricales</taxon>
        <taxon>Marasmiineae</taxon>
        <taxon>Mycenaceae</taxon>
        <taxon>Mycena</taxon>
    </lineage>
</organism>
<dbReference type="PANTHER" id="PTHR40465">
    <property type="entry name" value="CHROMOSOME 1, WHOLE GENOME SHOTGUN SEQUENCE"/>
    <property type="match status" value="1"/>
</dbReference>
<dbReference type="OrthoDB" id="3203775at2759"/>
<keyword evidence="1" id="KW-0472">Membrane</keyword>
<name>A0A8H6XK50_9AGAR</name>
<feature type="transmembrane region" description="Helical" evidence="1">
    <location>
        <begin position="124"/>
        <end position="145"/>
    </location>
</feature>
<reference evidence="3" key="1">
    <citation type="submission" date="2020-05" db="EMBL/GenBank/DDBJ databases">
        <title>Mycena genomes resolve the evolution of fungal bioluminescence.</title>
        <authorList>
            <person name="Tsai I.J."/>
        </authorList>
    </citation>
    <scope>NUCLEOTIDE SEQUENCE</scope>
    <source>
        <strain evidence="3">CCC161011</strain>
    </source>
</reference>
<feature type="transmembrane region" description="Helical" evidence="1">
    <location>
        <begin position="236"/>
        <end position="256"/>
    </location>
</feature>
<feature type="transmembrane region" description="Helical" evidence="1">
    <location>
        <begin position="53"/>
        <end position="75"/>
    </location>
</feature>
<sequence length="310" mass="34178">MVLAMPTSLPPLDSTTGAPLISTWASSLLYTAEMLQAVYYFRKFKDDDWRLKTLVTVAFVIDTVSVLADYAFVYLCTITHAGDLAYLSKANWANPLYIICTGCVAILVQSFLTFRYWRFTNNTIVVVLLSMLILVTFGATFTSGLEMILFPAYKDRTKVRVAGTVWLVTQVSVDLIIAGALVYEFQRAKSKFLNGRHRIRNTLNRLVVLTIQTGSATALIAVAGVITFLINVETNISTGILYSLGRVYVLSMLLNLNIRASANEESTQDTSRTATNGRDLEMIAFDHGAGSSHTNEFAGVQFRSATLSTS</sequence>
<proteinExistence type="predicted"/>
<feature type="transmembrane region" description="Helical" evidence="1">
    <location>
        <begin position="206"/>
        <end position="230"/>
    </location>
</feature>
<feature type="transmembrane region" description="Helical" evidence="1">
    <location>
        <begin position="20"/>
        <end position="41"/>
    </location>
</feature>
<evidence type="ECO:0000313" key="4">
    <source>
        <dbReference type="Proteomes" id="UP000620124"/>
    </source>
</evidence>
<feature type="transmembrane region" description="Helical" evidence="1">
    <location>
        <begin position="165"/>
        <end position="185"/>
    </location>
</feature>
<feature type="domain" description="DUF6534" evidence="2">
    <location>
        <begin position="171"/>
        <end position="261"/>
    </location>
</feature>
<dbReference type="Proteomes" id="UP000620124">
    <property type="component" value="Unassembled WGS sequence"/>
</dbReference>
<keyword evidence="1" id="KW-1133">Transmembrane helix</keyword>
<evidence type="ECO:0000256" key="1">
    <source>
        <dbReference type="SAM" id="Phobius"/>
    </source>
</evidence>